<dbReference type="AlphaFoldDB" id="A0A382D5F1"/>
<name>A0A382D5F1_9ZZZZ</name>
<accession>A0A382D5F1</accession>
<gene>
    <name evidence="1" type="ORF">METZ01_LOCUS186369</name>
</gene>
<protein>
    <submittedName>
        <fullName evidence="1">Uncharacterized protein</fullName>
    </submittedName>
</protein>
<dbReference type="EMBL" id="UINC01037672">
    <property type="protein sequence ID" value="SVB33515.1"/>
    <property type="molecule type" value="Genomic_DNA"/>
</dbReference>
<organism evidence="1">
    <name type="scientific">marine metagenome</name>
    <dbReference type="NCBI Taxonomy" id="408172"/>
    <lineage>
        <taxon>unclassified sequences</taxon>
        <taxon>metagenomes</taxon>
        <taxon>ecological metagenomes</taxon>
    </lineage>
</organism>
<proteinExistence type="predicted"/>
<sequence length="110" mass="12194">METGYSPDKVAENFNSATVIGNVVRWNSNDNVPFSDMLNDFRTLGLIDDTTVEASNKARVVDTDKFLAVYRKAQALRTDEQIAEERYEARAAHGAGVELVNVITGERIVT</sequence>
<reference evidence="1" key="1">
    <citation type="submission" date="2018-05" db="EMBL/GenBank/DDBJ databases">
        <authorList>
            <person name="Lanie J.A."/>
            <person name="Ng W.-L."/>
            <person name="Kazmierczak K.M."/>
            <person name="Andrzejewski T.M."/>
            <person name="Davidsen T.M."/>
            <person name="Wayne K.J."/>
            <person name="Tettelin H."/>
            <person name="Glass J.I."/>
            <person name="Rusch D."/>
            <person name="Podicherti R."/>
            <person name="Tsui H.-C.T."/>
            <person name="Winkler M.E."/>
        </authorList>
    </citation>
    <scope>NUCLEOTIDE SEQUENCE</scope>
</reference>
<evidence type="ECO:0000313" key="1">
    <source>
        <dbReference type="EMBL" id="SVB33515.1"/>
    </source>
</evidence>